<proteinExistence type="inferred from homology"/>
<dbReference type="GO" id="GO:0016757">
    <property type="term" value="F:glycosyltransferase activity"/>
    <property type="evidence" value="ECO:0007669"/>
    <property type="project" value="UniProtKB-KW"/>
</dbReference>
<evidence type="ECO:0000256" key="2">
    <source>
        <dbReference type="ARBA" id="ARBA00022676"/>
    </source>
</evidence>
<name>A0ABW1S5N0_9PROT</name>
<evidence type="ECO:0000256" key="1">
    <source>
        <dbReference type="ARBA" id="ARBA00006739"/>
    </source>
</evidence>
<reference evidence="6" key="1">
    <citation type="journal article" date="2019" name="Int. J. Syst. Evol. Microbiol.">
        <title>The Global Catalogue of Microorganisms (GCM) 10K type strain sequencing project: providing services to taxonomists for standard genome sequencing and annotation.</title>
        <authorList>
            <consortium name="The Broad Institute Genomics Platform"/>
            <consortium name="The Broad Institute Genome Sequencing Center for Infectious Disease"/>
            <person name="Wu L."/>
            <person name="Ma J."/>
        </authorList>
    </citation>
    <scope>NUCLEOTIDE SEQUENCE [LARGE SCALE GENOMIC DNA]</scope>
    <source>
        <strain evidence="6">CGMCC-1.15741</strain>
    </source>
</reference>
<comment type="caution">
    <text evidence="5">The sequence shown here is derived from an EMBL/GenBank/DDBJ whole genome shotgun (WGS) entry which is preliminary data.</text>
</comment>
<evidence type="ECO:0000259" key="4">
    <source>
        <dbReference type="Pfam" id="PF00535"/>
    </source>
</evidence>
<gene>
    <name evidence="5" type="ORF">ACFQDM_01330</name>
</gene>
<keyword evidence="2 5" id="KW-0328">Glycosyltransferase</keyword>
<dbReference type="InterPro" id="IPR029044">
    <property type="entry name" value="Nucleotide-diphossugar_trans"/>
</dbReference>
<dbReference type="SUPFAM" id="SSF53448">
    <property type="entry name" value="Nucleotide-diphospho-sugar transferases"/>
    <property type="match status" value="1"/>
</dbReference>
<protein>
    <submittedName>
        <fullName evidence="5">Glycosyltransferase</fullName>
        <ecNumber evidence="5">2.4.-.-</ecNumber>
    </submittedName>
</protein>
<dbReference type="PANTHER" id="PTHR43630:SF1">
    <property type="entry name" value="POLY-BETA-1,6-N-ACETYL-D-GLUCOSAMINE SYNTHASE"/>
    <property type="match status" value="1"/>
</dbReference>
<dbReference type="EMBL" id="JBHSSW010000002">
    <property type="protein sequence ID" value="MFC6196697.1"/>
    <property type="molecule type" value="Genomic_DNA"/>
</dbReference>
<dbReference type="RefSeq" id="WP_377374449.1">
    <property type="nucleotide sequence ID" value="NZ_JBHSSW010000002.1"/>
</dbReference>
<keyword evidence="6" id="KW-1185">Reference proteome</keyword>
<organism evidence="5 6">
    <name type="scientific">Ponticaulis profundi</name>
    <dbReference type="NCBI Taxonomy" id="2665222"/>
    <lineage>
        <taxon>Bacteria</taxon>
        <taxon>Pseudomonadati</taxon>
        <taxon>Pseudomonadota</taxon>
        <taxon>Alphaproteobacteria</taxon>
        <taxon>Hyphomonadales</taxon>
        <taxon>Hyphomonadaceae</taxon>
        <taxon>Ponticaulis</taxon>
    </lineage>
</organism>
<dbReference type="Pfam" id="PF00535">
    <property type="entry name" value="Glycos_transf_2"/>
    <property type="match status" value="1"/>
</dbReference>
<sequence>MKNTPVSVVLCARNEADRIEKSIRAIQACQPDELIVVDGGSTDDTVAIAERLGARVIRSGGKGLAPDRQLGADHATCDLVAYIDADHRPTPDAINGLRRDMEEFGLDVVQAGVGIENNGFWNRAEHDAMVVFQHKPGPRSQMIGVAPTLYRREVLQAVRFDEVNKDQSDDADLFKRIVDTGLYTFGVGRTVVPQEHHSDFSEYVGKFRWYGRRDAEFIRTHPDRAHSMLFHLFVRYPIWRPIKAVAMGKPRAAIYFWVCGGIRLGIVIRKTISNLFSSPSPKTETGDVT</sequence>
<dbReference type="EC" id="2.4.-.-" evidence="5"/>
<keyword evidence="3 5" id="KW-0808">Transferase</keyword>
<accession>A0ABW1S5N0</accession>
<comment type="similarity">
    <text evidence="1">Belongs to the glycosyltransferase 2 family.</text>
</comment>
<evidence type="ECO:0000256" key="3">
    <source>
        <dbReference type="ARBA" id="ARBA00022679"/>
    </source>
</evidence>
<evidence type="ECO:0000313" key="5">
    <source>
        <dbReference type="EMBL" id="MFC6196697.1"/>
    </source>
</evidence>
<evidence type="ECO:0000313" key="6">
    <source>
        <dbReference type="Proteomes" id="UP001596303"/>
    </source>
</evidence>
<feature type="domain" description="Glycosyltransferase 2-like" evidence="4">
    <location>
        <begin position="7"/>
        <end position="138"/>
    </location>
</feature>
<dbReference type="PANTHER" id="PTHR43630">
    <property type="entry name" value="POLY-BETA-1,6-N-ACETYL-D-GLUCOSAMINE SYNTHASE"/>
    <property type="match status" value="1"/>
</dbReference>
<dbReference type="InterPro" id="IPR001173">
    <property type="entry name" value="Glyco_trans_2-like"/>
</dbReference>
<dbReference type="Gene3D" id="3.90.550.10">
    <property type="entry name" value="Spore Coat Polysaccharide Biosynthesis Protein SpsA, Chain A"/>
    <property type="match status" value="1"/>
</dbReference>
<dbReference type="Proteomes" id="UP001596303">
    <property type="component" value="Unassembled WGS sequence"/>
</dbReference>